<name>A0ABR3QX20_9PLEO</name>
<protein>
    <submittedName>
        <fullName evidence="1">Uncharacterized protein</fullName>
    </submittedName>
</protein>
<organism evidence="1 2">
    <name type="scientific">Paraconiothyrium brasiliense</name>
    <dbReference type="NCBI Taxonomy" id="300254"/>
    <lineage>
        <taxon>Eukaryota</taxon>
        <taxon>Fungi</taxon>
        <taxon>Dikarya</taxon>
        <taxon>Ascomycota</taxon>
        <taxon>Pezizomycotina</taxon>
        <taxon>Dothideomycetes</taxon>
        <taxon>Pleosporomycetidae</taxon>
        <taxon>Pleosporales</taxon>
        <taxon>Massarineae</taxon>
        <taxon>Didymosphaeriaceae</taxon>
        <taxon>Paraconiothyrium</taxon>
    </lineage>
</organism>
<proteinExistence type="predicted"/>
<sequence length="174" mass="19183">MGMAAPGPQAPQGHHLNCNFTVHITEVCQFDTTPDLSTSARLNTILSPWGNGITNYTEGLDIDDRPLTIYASNPRESITGRLDIERPNNTKVEFQWTYGPSGGRPVTERWSEDKEGTDGRYGCIVQQDWNSTAAKCDSGHPMGERMGPKIHPNGAQDKLLDCWFKCNAVADSES</sequence>
<comment type="caution">
    <text evidence="1">The sequence shown here is derived from an EMBL/GenBank/DDBJ whole genome shotgun (WGS) entry which is preliminary data.</text>
</comment>
<accession>A0ABR3QX20</accession>
<dbReference type="EMBL" id="JAKJXO020000014">
    <property type="protein sequence ID" value="KAL1596322.1"/>
    <property type="molecule type" value="Genomic_DNA"/>
</dbReference>
<keyword evidence="2" id="KW-1185">Reference proteome</keyword>
<gene>
    <name evidence="1" type="ORF">SLS60_008967</name>
</gene>
<evidence type="ECO:0000313" key="2">
    <source>
        <dbReference type="Proteomes" id="UP001521785"/>
    </source>
</evidence>
<evidence type="ECO:0000313" key="1">
    <source>
        <dbReference type="EMBL" id="KAL1596322.1"/>
    </source>
</evidence>
<reference evidence="1 2" key="1">
    <citation type="submission" date="2024-02" db="EMBL/GenBank/DDBJ databases">
        <title>De novo assembly and annotation of 12 fungi associated with fruit tree decline syndrome in Ontario, Canada.</title>
        <authorList>
            <person name="Sulman M."/>
            <person name="Ellouze W."/>
            <person name="Ilyukhin E."/>
        </authorList>
    </citation>
    <scope>NUCLEOTIDE SEQUENCE [LARGE SCALE GENOMIC DNA]</scope>
    <source>
        <strain evidence="1 2">M42-189</strain>
    </source>
</reference>
<dbReference type="Proteomes" id="UP001521785">
    <property type="component" value="Unassembled WGS sequence"/>
</dbReference>